<evidence type="ECO:0000313" key="3">
    <source>
        <dbReference type="Proteomes" id="UP000094578"/>
    </source>
</evidence>
<dbReference type="InterPro" id="IPR016181">
    <property type="entry name" value="Acyl_CoA_acyltransferase"/>
</dbReference>
<dbReference type="InterPro" id="IPR000182">
    <property type="entry name" value="GNAT_dom"/>
</dbReference>
<dbReference type="Gene3D" id="3.40.630.30">
    <property type="match status" value="1"/>
</dbReference>
<dbReference type="RefSeq" id="WP_069326127.1">
    <property type="nucleotide sequence ID" value="NZ_MDER01000027.1"/>
</dbReference>
<dbReference type="Pfam" id="PF00583">
    <property type="entry name" value="Acetyltransf_1"/>
    <property type="match status" value="1"/>
</dbReference>
<organism evidence="2 3">
    <name type="scientific">Paenibacillus nuruki</name>
    <dbReference type="NCBI Taxonomy" id="1886670"/>
    <lineage>
        <taxon>Bacteria</taxon>
        <taxon>Bacillati</taxon>
        <taxon>Bacillota</taxon>
        <taxon>Bacilli</taxon>
        <taxon>Bacillales</taxon>
        <taxon>Paenibacillaceae</taxon>
        <taxon>Paenibacillus</taxon>
    </lineage>
</organism>
<evidence type="ECO:0000259" key="1">
    <source>
        <dbReference type="PROSITE" id="PS51186"/>
    </source>
</evidence>
<dbReference type="PROSITE" id="PS51186">
    <property type="entry name" value="GNAT"/>
    <property type="match status" value="1"/>
</dbReference>
<accession>A0A1E3L809</accession>
<sequence>MSLRVESLKKHPQQINKVKELYLDSFPANERIPMNLLLWKAKRDFVDFLIMYEDDVFVGFTYLITRKDLTYVLYIAIDNNIRSKGYGSRALTLIKEKYPNNRIILNIEFVDEMANNYEQRLTRRKFYVRNGFEDSTLIYQDRWGLYEVLIYRGQVDKEEFYDLLKRFAGTLLFSVFKPHITSSKALKFIK</sequence>
<feature type="domain" description="N-acetyltransferase" evidence="1">
    <location>
        <begin position="3"/>
        <end position="151"/>
    </location>
</feature>
<keyword evidence="3" id="KW-1185">Reference proteome</keyword>
<evidence type="ECO:0000313" key="2">
    <source>
        <dbReference type="EMBL" id="ODP29888.1"/>
    </source>
</evidence>
<comment type="caution">
    <text evidence="2">The sequence shown here is derived from an EMBL/GenBank/DDBJ whole genome shotgun (WGS) entry which is preliminary data.</text>
</comment>
<dbReference type="STRING" id="1886670.PTI45_00663"/>
<dbReference type="SUPFAM" id="SSF55729">
    <property type="entry name" value="Acyl-CoA N-acyltransferases (Nat)"/>
    <property type="match status" value="1"/>
</dbReference>
<proteinExistence type="predicted"/>
<gene>
    <name evidence="2" type="ORF">PTI45_00663</name>
</gene>
<name>A0A1E3L809_9BACL</name>
<reference evidence="2 3" key="1">
    <citation type="submission" date="2016-08" db="EMBL/GenBank/DDBJ databases">
        <title>Genome sequencing of Paenibacillus sp. TI45-13ar, isolated from Korean traditional nuruk.</title>
        <authorList>
            <person name="Kim S.-J."/>
        </authorList>
    </citation>
    <scope>NUCLEOTIDE SEQUENCE [LARGE SCALE GENOMIC DNA]</scope>
    <source>
        <strain evidence="2 3">TI45-13ar</strain>
    </source>
</reference>
<dbReference type="EMBL" id="MDER01000027">
    <property type="protein sequence ID" value="ODP29888.1"/>
    <property type="molecule type" value="Genomic_DNA"/>
</dbReference>
<dbReference type="AlphaFoldDB" id="A0A1E3L809"/>
<protein>
    <recommendedName>
        <fullName evidence="1">N-acetyltransferase domain-containing protein</fullName>
    </recommendedName>
</protein>
<dbReference type="GO" id="GO:0016747">
    <property type="term" value="F:acyltransferase activity, transferring groups other than amino-acyl groups"/>
    <property type="evidence" value="ECO:0007669"/>
    <property type="project" value="InterPro"/>
</dbReference>
<dbReference type="Proteomes" id="UP000094578">
    <property type="component" value="Unassembled WGS sequence"/>
</dbReference>